<comment type="caution">
    <text evidence="2">The sequence shown here is derived from an EMBL/GenBank/DDBJ whole genome shotgun (WGS) entry which is preliminary data.</text>
</comment>
<evidence type="ECO:0000256" key="1">
    <source>
        <dbReference type="SAM" id="MobiDB-lite"/>
    </source>
</evidence>
<protein>
    <submittedName>
        <fullName evidence="2">Uncharacterized protein</fullName>
    </submittedName>
</protein>
<gene>
    <name evidence="2" type="ORF">M9458_046054</name>
</gene>
<feature type="compositionally biased region" description="Basic and acidic residues" evidence="1">
    <location>
        <begin position="21"/>
        <end position="37"/>
    </location>
</feature>
<evidence type="ECO:0000313" key="3">
    <source>
        <dbReference type="Proteomes" id="UP001529510"/>
    </source>
</evidence>
<organism evidence="2 3">
    <name type="scientific">Cirrhinus mrigala</name>
    <name type="common">Mrigala</name>
    <dbReference type="NCBI Taxonomy" id="683832"/>
    <lineage>
        <taxon>Eukaryota</taxon>
        <taxon>Metazoa</taxon>
        <taxon>Chordata</taxon>
        <taxon>Craniata</taxon>
        <taxon>Vertebrata</taxon>
        <taxon>Euteleostomi</taxon>
        <taxon>Actinopterygii</taxon>
        <taxon>Neopterygii</taxon>
        <taxon>Teleostei</taxon>
        <taxon>Ostariophysi</taxon>
        <taxon>Cypriniformes</taxon>
        <taxon>Cyprinidae</taxon>
        <taxon>Labeoninae</taxon>
        <taxon>Labeonini</taxon>
        <taxon>Cirrhinus</taxon>
    </lineage>
</organism>
<proteinExistence type="predicted"/>
<dbReference type="AlphaFoldDB" id="A0ABD0N8L3"/>
<name>A0ABD0N8L3_CIRMR</name>
<feature type="region of interest" description="Disordered" evidence="1">
    <location>
        <begin position="1"/>
        <end position="64"/>
    </location>
</feature>
<keyword evidence="3" id="KW-1185">Reference proteome</keyword>
<feature type="non-terminal residue" evidence="2">
    <location>
        <position position="64"/>
    </location>
</feature>
<dbReference type="Proteomes" id="UP001529510">
    <property type="component" value="Unassembled WGS sequence"/>
</dbReference>
<dbReference type="EMBL" id="JAMKFB020000023">
    <property type="protein sequence ID" value="KAL0157978.1"/>
    <property type="molecule type" value="Genomic_DNA"/>
</dbReference>
<accession>A0ABD0N8L3</accession>
<evidence type="ECO:0000313" key="2">
    <source>
        <dbReference type="EMBL" id="KAL0157978.1"/>
    </source>
</evidence>
<reference evidence="2 3" key="1">
    <citation type="submission" date="2024-05" db="EMBL/GenBank/DDBJ databases">
        <title>Genome sequencing and assembly of Indian major carp, Cirrhinus mrigala (Hamilton, 1822).</title>
        <authorList>
            <person name="Mohindra V."/>
            <person name="Chowdhury L.M."/>
            <person name="Lal K."/>
            <person name="Jena J.K."/>
        </authorList>
    </citation>
    <scope>NUCLEOTIDE SEQUENCE [LARGE SCALE GENOMIC DNA]</scope>
    <source>
        <strain evidence="2">CM1030</strain>
        <tissue evidence="2">Blood</tissue>
    </source>
</reference>
<feature type="non-terminal residue" evidence="2">
    <location>
        <position position="1"/>
    </location>
</feature>
<sequence length="64" mass="6881">SDTANERSSRQASKTQQSQSQERDAQSGTKRAAETIRPKQPSLVDRADSPSSLPVDAANEIAIL</sequence>
<feature type="compositionally biased region" description="Polar residues" evidence="1">
    <location>
        <begin position="10"/>
        <end position="20"/>
    </location>
</feature>